<dbReference type="SUPFAM" id="SSF55347">
    <property type="entry name" value="Glyceraldehyde-3-phosphate dehydrogenase-like, C-terminal domain"/>
    <property type="match status" value="1"/>
</dbReference>
<dbReference type="InterPro" id="IPR036291">
    <property type="entry name" value="NAD(P)-bd_dom_sf"/>
</dbReference>
<evidence type="ECO:0000313" key="4">
    <source>
        <dbReference type="Proteomes" id="UP001198565"/>
    </source>
</evidence>
<dbReference type="Proteomes" id="UP001198565">
    <property type="component" value="Unassembled WGS sequence"/>
</dbReference>
<dbReference type="SUPFAM" id="SSF51735">
    <property type="entry name" value="NAD(P)-binding Rossmann-fold domains"/>
    <property type="match status" value="1"/>
</dbReference>
<proteinExistence type="inferred from homology"/>
<gene>
    <name evidence="3" type="ORF">K7472_10355</name>
</gene>
<accession>A0ABS7QPX6</accession>
<dbReference type="Gene3D" id="3.40.50.720">
    <property type="entry name" value="NAD(P)-binding Rossmann-like Domain"/>
    <property type="match status" value="1"/>
</dbReference>
<dbReference type="Gene3D" id="3.30.360.10">
    <property type="entry name" value="Dihydrodipicolinate Reductase, domain 2"/>
    <property type="match status" value="1"/>
</dbReference>
<dbReference type="Pfam" id="PF07994">
    <property type="entry name" value="NAD_binding_5"/>
    <property type="match status" value="1"/>
</dbReference>
<dbReference type="Pfam" id="PF01658">
    <property type="entry name" value="Inos-1-P_synth"/>
    <property type="match status" value="1"/>
</dbReference>
<comment type="caution">
    <text evidence="3">The sequence shown here is derived from an EMBL/GenBank/DDBJ whole genome shotgun (WGS) entry which is preliminary data.</text>
</comment>
<dbReference type="PIRSF" id="PIRSF015578">
    <property type="entry name" value="Myoinos-ppht_syn"/>
    <property type="match status" value="1"/>
</dbReference>
<feature type="domain" description="Myo-inositol-1-phosphate synthase GAPDH-like" evidence="2">
    <location>
        <begin position="208"/>
        <end position="312"/>
    </location>
</feature>
<sequence length="374" mass="38940">MVGACGSVATTTVVGAAAIRAGLAAPTGCVSELPAFRTAGLPPLEDLVLGGHDLTVTPLAKRAELLAQAGVLPAALLPALAPDLAAADAWTRPVPQGMSQRRLIEALADDITAFRTECGLDRVVVVNVATTEPHTPPHPAWASAEALRDALAADEEPLPYSSVHACAALRAGCGYVDFTPSTGCRVPALHELATASALPYAGSDGKTGETLVKSVLAPMFDRRALRVRAWSGTNLLGGGDGAALAEPERARSKTESKSRVLREGLGYGVDGDVHIHHVPALGDWKTAWDHIAFDGFLGVRMSMQFVWQGCDSALAAPLVLDLARFTALAHRAGVAGPVAELGFFFKDPVGSDVHGLEEQFERLRTWATSVGGAA</sequence>
<dbReference type="EMBL" id="JAINVZ010000005">
    <property type="protein sequence ID" value="MBY8885246.1"/>
    <property type="molecule type" value="Genomic_DNA"/>
</dbReference>
<dbReference type="InterPro" id="IPR002587">
    <property type="entry name" value="Myo-inos-1-P_Synthase"/>
</dbReference>
<dbReference type="InterPro" id="IPR013021">
    <property type="entry name" value="Myo-inos-1-P_Synthase_GAPDH"/>
</dbReference>
<protein>
    <submittedName>
        <fullName evidence="3">Inositol-3-phosphate synthase</fullName>
    </submittedName>
</protein>
<evidence type="ECO:0000259" key="2">
    <source>
        <dbReference type="Pfam" id="PF01658"/>
    </source>
</evidence>
<dbReference type="PANTHER" id="PTHR11510">
    <property type="entry name" value="MYO-INOSITOL-1 PHOSPHATE SYNTHASE"/>
    <property type="match status" value="1"/>
</dbReference>
<keyword evidence="4" id="KW-1185">Reference proteome</keyword>
<organism evidence="3 4">
    <name type="scientific">Streptantibioticus parmotrematis</name>
    <dbReference type="NCBI Taxonomy" id="2873249"/>
    <lineage>
        <taxon>Bacteria</taxon>
        <taxon>Bacillati</taxon>
        <taxon>Actinomycetota</taxon>
        <taxon>Actinomycetes</taxon>
        <taxon>Kitasatosporales</taxon>
        <taxon>Streptomycetaceae</taxon>
        <taxon>Streptantibioticus</taxon>
    </lineage>
</organism>
<comment type="similarity">
    <text evidence="1">Belongs to the myo-inositol 1-phosphate synthase family.</text>
</comment>
<evidence type="ECO:0000256" key="1">
    <source>
        <dbReference type="ARBA" id="ARBA00010813"/>
    </source>
</evidence>
<evidence type="ECO:0000313" key="3">
    <source>
        <dbReference type="EMBL" id="MBY8885246.1"/>
    </source>
</evidence>
<reference evidence="3 4" key="1">
    <citation type="submission" date="2021-08" db="EMBL/GenBank/DDBJ databases">
        <title>Streptomyces sp. PTM05 isolated from lichen.</title>
        <authorList>
            <person name="Somphong A."/>
            <person name="Phongsopitanun W."/>
            <person name="Tanasupawat S."/>
        </authorList>
    </citation>
    <scope>NUCLEOTIDE SEQUENCE [LARGE SCALE GENOMIC DNA]</scope>
    <source>
        <strain evidence="3 4">Ptm05</strain>
    </source>
</reference>
<name>A0ABS7QPX6_9ACTN</name>